<dbReference type="CDD" id="cd02966">
    <property type="entry name" value="TlpA_like_family"/>
    <property type="match status" value="1"/>
</dbReference>
<dbReference type="AlphaFoldDB" id="A0A081PM88"/>
<feature type="signal peptide" evidence="4">
    <location>
        <begin position="1"/>
        <end position="25"/>
    </location>
</feature>
<dbReference type="RefSeq" id="WP_051759441.1">
    <property type="nucleotide sequence ID" value="NZ_JNFF01000001.1"/>
</dbReference>
<keyword evidence="3" id="KW-0676">Redox-active center</keyword>
<evidence type="ECO:0000256" key="1">
    <source>
        <dbReference type="ARBA" id="ARBA00004196"/>
    </source>
</evidence>
<dbReference type="PROSITE" id="PS51352">
    <property type="entry name" value="THIOREDOXIN_2"/>
    <property type="match status" value="1"/>
</dbReference>
<evidence type="ECO:0000256" key="2">
    <source>
        <dbReference type="ARBA" id="ARBA00022748"/>
    </source>
</evidence>
<dbReference type="PANTHER" id="PTHR42852:SF17">
    <property type="entry name" value="THIOREDOXIN-LIKE PROTEIN HI_1115"/>
    <property type="match status" value="1"/>
</dbReference>
<dbReference type="SUPFAM" id="SSF52833">
    <property type="entry name" value="Thioredoxin-like"/>
    <property type="match status" value="1"/>
</dbReference>
<dbReference type="InterPro" id="IPR013766">
    <property type="entry name" value="Thioredoxin_domain"/>
</dbReference>
<protein>
    <recommendedName>
        <fullName evidence="5">Thioredoxin domain-containing protein</fullName>
    </recommendedName>
</protein>
<dbReference type="eggNOG" id="COG0526">
    <property type="taxonomic scope" value="Bacteria"/>
</dbReference>
<sequence>MTPYIRQTKCLIFFVLLLAGMTTNAGSERSLSLEYQNSGMEDPLAGIQFRGVDGKKIDLGDLRGKVVFLNFWASWCLPCLVEFPAIKKLYQHYKDDPEVVFIFVDADGDLEKAARFMQKRKYMLPAFRSETAVPDVLFKGALPTTVVLDKRGRISYNQSGAANYGDPRFIAFIKDLKAAK</sequence>
<gene>
    <name evidence="6" type="ORF">N180_12160</name>
</gene>
<dbReference type="GO" id="GO:0017004">
    <property type="term" value="P:cytochrome complex assembly"/>
    <property type="evidence" value="ECO:0007669"/>
    <property type="project" value="UniProtKB-KW"/>
</dbReference>
<dbReference type="Gene3D" id="3.40.30.10">
    <property type="entry name" value="Glutaredoxin"/>
    <property type="match status" value="1"/>
</dbReference>
<dbReference type="GO" id="GO:0016491">
    <property type="term" value="F:oxidoreductase activity"/>
    <property type="evidence" value="ECO:0007669"/>
    <property type="project" value="InterPro"/>
</dbReference>
<dbReference type="InterPro" id="IPR013740">
    <property type="entry name" value="Redoxin"/>
</dbReference>
<dbReference type="InterPro" id="IPR036249">
    <property type="entry name" value="Thioredoxin-like_sf"/>
</dbReference>
<feature type="domain" description="Thioredoxin" evidence="5">
    <location>
        <begin position="38"/>
        <end position="178"/>
    </location>
</feature>
<name>A0A081PM88_9SPHI</name>
<dbReference type="OrthoDB" id="9815205at2"/>
<accession>A0A081PM88</accession>
<dbReference type="InterPro" id="IPR050553">
    <property type="entry name" value="Thioredoxin_ResA/DsbE_sf"/>
</dbReference>
<evidence type="ECO:0000313" key="6">
    <source>
        <dbReference type="EMBL" id="KEQ31811.1"/>
    </source>
</evidence>
<organism evidence="6 7">
    <name type="scientific">Pedobacter antarcticus 4BY</name>
    <dbReference type="NCBI Taxonomy" id="1358423"/>
    <lineage>
        <taxon>Bacteria</taxon>
        <taxon>Pseudomonadati</taxon>
        <taxon>Bacteroidota</taxon>
        <taxon>Sphingobacteriia</taxon>
        <taxon>Sphingobacteriales</taxon>
        <taxon>Sphingobacteriaceae</taxon>
        <taxon>Pedobacter</taxon>
    </lineage>
</organism>
<evidence type="ECO:0000256" key="3">
    <source>
        <dbReference type="ARBA" id="ARBA00023284"/>
    </source>
</evidence>
<dbReference type="InterPro" id="IPR017937">
    <property type="entry name" value="Thioredoxin_CS"/>
</dbReference>
<dbReference type="Pfam" id="PF08534">
    <property type="entry name" value="Redoxin"/>
    <property type="match status" value="1"/>
</dbReference>
<comment type="caution">
    <text evidence="6">The sequence shown here is derived from an EMBL/GenBank/DDBJ whole genome shotgun (WGS) entry which is preliminary data.</text>
</comment>
<comment type="subcellular location">
    <subcellularLocation>
        <location evidence="1">Cell envelope</location>
    </subcellularLocation>
</comment>
<evidence type="ECO:0000259" key="5">
    <source>
        <dbReference type="PROSITE" id="PS51352"/>
    </source>
</evidence>
<keyword evidence="2" id="KW-0201">Cytochrome c-type biogenesis</keyword>
<dbReference type="PROSITE" id="PS00194">
    <property type="entry name" value="THIOREDOXIN_1"/>
    <property type="match status" value="1"/>
</dbReference>
<keyword evidence="4" id="KW-0732">Signal</keyword>
<proteinExistence type="predicted"/>
<feature type="chain" id="PRO_5001762030" description="Thioredoxin domain-containing protein" evidence="4">
    <location>
        <begin position="26"/>
        <end position="180"/>
    </location>
</feature>
<dbReference type="GO" id="GO:0030313">
    <property type="term" value="C:cell envelope"/>
    <property type="evidence" value="ECO:0007669"/>
    <property type="project" value="UniProtKB-SubCell"/>
</dbReference>
<reference evidence="6 7" key="1">
    <citation type="journal article" date="1992" name="Int. J. Syst. Bacteriol.">
        <title>Sphingobacterium antarcticus sp. nov. a Psychrotrophic Bacterium from the Soils of Schirmacher Oasis, Antarctica.</title>
        <authorList>
            <person name="Shivaji S."/>
            <person name="Ray M.K."/>
            <person name="Rao N.S."/>
            <person name="Saiserr L."/>
            <person name="Jagannadham M.V."/>
            <person name="Kumar G.S."/>
            <person name="Reddy G."/>
            <person name="Bhargava P.M."/>
        </authorList>
    </citation>
    <scope>NUCLEOTIDE SEQUENCE [LARGE SCALE GENOMIC DNA]</scope>
    <source>
        <strain evidence="6 7">4BY</strain>
    </source>
</reference>
<dbReference type="PANTHER" id="PTHR42852">
    <property type="entry name" value="THIOL:DISULFIDE INTERCHANGE PROTEIN DSBE"/>
    <property type="match status" value="1"/>
</dbReference>
<dbReference type="Proteomes" id="UP000028007">
    <property type="component" value="Unassembled WGS sequence"/>
</dbReference>
<keyword evidence="7" id="KW-1185">Reference proteome</keyword>
<dbReference type="EMBL" id="JNFF01000001">
    <property type="protein sequence ID" value="KEQ31811.1"/>
    <property type="molecule type" value="Genomic_DNA"/>
</dbReference>
<evidence type="ECO:0000256" key="4">
    <source>
        <dbReference type="SAM" id="SignalP"/>
    </source>
</evidence>
<evidence type="ECO:0000313" key="7">
    <source>
        <dbReference type="Proteomes" id="UP000028007"/>
    </source>
</evidence>